<accession>A0ABU7AYW7</accession>
<comment type="caution">
    <text evidence="1">The sequence shown here is derived from an EMBL/GenBank/DDBJ whole genome shotgun (WGS) entry which is preliminary data.</text>
</comment>
<dbReference type="EMBL" id="JAHUTI010033923">
    <property type="protein sequence ID" value="MED6243467.1"/>
    <property type="molecule type" value="Genomic_DNA"/>
</dbReference>
<keyword evidence="2" id="KW-1185">Reference proteome</keyword>
<reference evidence="1 2" key="1">
    <citation type="submission" date="2021-07" db="EMBL/GenBank/DDBJ databases">
        <authorList>
            <person name="Palmer J.M."/>
        </authorList>
    </citation>
    <scope>NUCLEOTIDE SEQUENCE [LARGE SCALE GENOMIC DNA]</scope>
    <source>
        <strain evidence="1 2">AT_MEX2019</strain>
        <tissue evidence="1">Muscle</tissue>
    </source>
</reference>
<name>A0ABU7AYW7_9TELE</name>
<dbReference type="Proteomes" id="UP001345963">
    <property type="component" value="Unassembled WGS sequence"/>
</dbReference>
<sequence>MESHCPLPRILSPESVFPALTQFLPFDHHTLPVHWVCKPDSPLDVILLSPNLRTEEALFLSLLFSVFCSATNLSVCPQRFLSLPLVVS</sequence>
<gene>
    <name evidence="1" type="ORF">ATANTOWER_020754</name>
</gene>
<evidence type="ECO:0000313" key="1">
    <source>
        <dbReference type="EMBL" id="MED6243467.1"/>
    </source>
</evidence>
<proteinExistence type="predicted"/>
<organism evidence="1 2">
    <name type="scientific">Ataeniobius toweri</name>
    <dbReference type="NCBI Taxonomy" id="208326"/>
    <lineage>
        <taxon>Eukaryota</taxon>
        <taxon>Metazoa</taxon>
        <taxon>Chordata</taxon>
        <taxon>Craniata</taxon>
        <taxon>Vertebrata</taxon>
        <taxon>Euteleostomi</taxon>
        <taxon>Actinopterygii</taxon>
        <taxon>Neopterygii</taxon>
        <taxon>Teleostei</taxon>
        <taxon>Neoteleostei</taxon>
        <taxon>Acanthomorphata</taxon>
        <taxon>Ovalentaria</taxon>
        <taxon>Atherinomorphae</taxon>
        <taxon>Cyprinodontiformes</taxon>
        <taxon>Goodeidae</taxon>
        <taxon>Ataeniobius</taxon>
    </lineage>
</organism>
<protein>
    <submittedName>
        <fullName evidence="1">Uncharacterized protein</fullName>
    </submittedName>
</protein>
<evidence type="ECO:0000313" key="2">
    <source>
        <dbReference type="Proteomes" id="UP001345963"/>
    </source>
</evidence>